<evidence type="ECO:0000313" key="3">
    <source>
        <dbReference type="Proteomes" id="UP001152747"/>
    </source>
</evidence>
<evidence type="ECO:0000313" key="2">
    <source>
        <dbReference type="EMBL" id="CAI5442282.1"/>
    </source>
</evidence>
<name>A0A9P1MWI5_9PELO</name>
<keyword evidence="3" id="KW-1185">Reference proteome</keyword>
<sequence length="155" mass="17261">MPSRLFLLIFLFSIFYSVFSRSLTDVVCRLNPEKCESYKNPERQQKNNRNRETIIDTFGGPSLKEYQKWYNYEETAEGTGFAREDTGTNPVPYGPGMGNIGIFSNLGVQYGVGSFNYQRDFGISMGGSGRIGGIPVGWGNGGIRQIGSAPWMFPS</sequence>
<accession>A0A9P1MWI5</accession>
<protein>
    <submittedName>
        <fullName evidence="2">Uncharacterized protein</fullName>
    </submittedName>
</protein>
<organism evidence="2 3">
    <name type="scientific">Caenorhabditis angaria</name>
    <dbReference type="NCBI Taxonomy" id="860376"/>
    <lineage>
        <taxon>Eukaryota</taxon>
        <taxon>Metazoa</taxon>
        <taxon>Ecdysozoa</taxon>
        <taxon>Nematoda</taxon>
        <taxon>Chromadorea</taxon>
        <taxon>Rhabditida</taxon>
        <taxon>Rhabditina</taxon>
        <taxon>Rhabditomorpha</taxon>
        <taxon>Rhabditoidea</taxon>
        <taxon>Rhabditidae</taxon>
        <taxon>Peloderinae</taxon>
        <taxon>Caenorhabditis</taxon>
    </lineage>
</organism>
<dbReference type="Proteomes" id="UP001152747">
    <property type="component" value="Unassembled WGS sequence"/>
</dbReference>
<dbReference type="OrthoDB" id="5832014at2759"/>
<keyword evidence="1" id="KW-0732">Signal</keyword>
<feature type="chain" id="PRO_5040214576" evidence="1">
    <location>
        <begin position="21"/>
        <end position="155"/>
    </location>
</feature>
<gene>
    <name evidence="2" type="ORF">CAMP_LOCUS4919</name>
</gene>
<feature type="signal peptide" evidence="1">
    <location>
        <begin position="1"/>
        <end position="20"/>
    </location>
</feature>
<dbReference type="EMBL" id="CANHGI010000002">
    <property type="protein sequence ID" value="CAI5442282.1"/>
    <property type="molecule type" value="Genomic_DNA"/>
</dbReference>
<comment type="caution">
    <text evidence="2">The sequence shown here is derived from an EMBL/GenBank/DDBJ whole genome shotgun (WGS) entry which is preliminary data.</text>
</comment>
<evidence type="ECO:0000256" key="1">
    <source>
        <dbReference type="SAM" id="SignalP"/>
    </source>
</evidence>
<proteinExistence type="predicted"/>
<reference evidence="2" key="1">
    <citation type="submission" date="2022-11" db="EMBL/GenBank/DDBJ databases">
        <authorList>
            <person name="Kikuchi T."/>
        </authorList>
    </citation>
    <scope>NUCLEOTIDE SEQUENCE</scope>
    <source>
        <strain evidence="2">PS1010</strain>
    </source>
</reference>
<dbReference type="AlphaFoldDB" id="A0A9P1MWI5"/>